<evidence type="ECO:0000256" key="2">
    <source>
        <dbReference type="SAM" id="Phobius"/>
    </source>
</evidence>
<keyword evidence="2" id="KW-1133">Transmembrane helix</keyword>
<feature type="transmembrane region" description="Helical" evidence="2">
    <location>
        <begin position="61"/>
        <end position="87"/>
    </location>
</feature>
<evidence type="ECO:0008006" key="7">
    <source>
        <dbReference type="Google" id="ProtNLM"/>
    </source>
</evidence>
<protein>
    <recommendedName>
        <fullName evidence="7">Transmembrane protein</fullName>
    </recommendedName>
</protein>
<proteinExistence type="predicted"/>
<evidence type="ECO:0000259" key="3">
    <source>
        <dbReference type="Pfam" id="PF10081"/>
    </source>
</evidence>
<dbReference type="PIRSF" id="PIRSF007542">
    <property type="entry name" value="UCP007542"/>
    <property type="match status" value="1"/>
</dbReference>
<sequence>MTDSGEGAVATEDETRDDTTTAPDTRNAWWVRRYTFTGTAVGLIFLYFSLTPSLLPRGPLFQGLVSGGAGAIGYGLGVFAVWLVRYMRSKDSSPPAPRWAWLVLVVVGAIGMTLMIVWFHRWQDDVRDLMGVPRLGFWDHPLAAALSLITLFVLVELGQLVGKLVRFLVRQLSRFAPPRVSAVVAVAVLVALTIALLNGVVVRFAMSTINKTFAAVNDETDPDFGGPDTPLRSGGPESLVSWESLGHQGRIFIAGGPTVDQLSEFNGRPAVEPIRAYAGLHSADGIKETAALAARELQRTGGLDRAVVAVATTTGTGWINAAEAAALEYMYNGDSAIVSMQYSFLPSWLSFLVDKENARQAGQALFEAVDELIREMPEAQRPKLVVFGESLGSFGGEAPFLALNNLIARTDGALFSGPTFNNTIWTDLTANRDPGSPQWLPIYDRGENVRFVAESRNLQRPEDPWGQPRVVYLQHASDPIAWWSPDLLFAKPDWLREARGYDVSPDMEWIPIVTFLQVSADMAVAVNVPDGHGHVYVADVADAWAAILSPPEWSQEKTERLRPLLHSGESS</sequence>
<dbReference type="Proteomes" id="UP000430146">
    <property type="component" value="Unassembled WGS sequence"/>
</dbReference>
<accession>A0A5S9R6A3</accession>
<evidence type="ECO:0000313" key="5">
    <source>
        <dbReference type="EMBL" id="CAA0132089.1"/>
    </source>
</evidence>
<evidence type="ECO:0000256" key="1">
    <source>
        <dbReference type="SAM" id="MobiDB-lite"/>
    </source>
</evidence>
<feature type="transmembrane region" description="Helical" evidence="2">
    <location>
        <begin position="99"/>
        <end position="120"/>
    </location>
</feature>
<feature type="transmembrane region" description="Helical" evidence="2">
    <location>
        <begin position="34"/>
        <end position="55"/>
    </location>
</feature>
<keyword evidence="6" id="KW-1185">Reference proteome</keyword>
<gene>
    <name evidence="5" type="ORF">AELLOGFF_01605</name>
</gene>
<feature type="domain" description="Alpha/beta-hydrolase catalytic" evidence="3">
    <location>
        <begin position="274"/>
        <end position="561"/>
    </location>
</feature>
<dbReference type="InterPro" id="IPR027787">
    <property type="entry name" value="Alpha/beta-hydrolase_catalytic"/>
</dbReference>
<keyword evidence="2" id="KW-0472">Membrane</keyword>
<keyword evidence="2" id="KW-0812">Transmembrane</keyword>
<evidence type="ECO:0000313" key="6">
    <source>
        <dbReference type="Proteomes" id="UP000430146"/>
    </source>
</evidence>
<organism evidence="5 6">
    <name type="scientific">Mycolicibacterium vanbaalenii</name>
    <name type="common">Mycobacterium vanbaalenii</name>
    <dbReference type="NCBI Taxonomy" id="110539"/>
    <lineage>
        <taxon>Bacteria</taxon>
        <taxon>Bacillati</taxon>
        <taxon>Actinomycetota</taxon>
        <taxon>Actinomycetes</taxon>
        <taxon>Mycobacteriales</taxon>
        <taxon>Mycobacteriaceae</taxon>
        <taxon>Mycolicibacterium</taxon>
    </lineage>
</organism>
<dbReference type="EMBL" id="CACSIP010000045">
    <property type="protein sequence ID" value="CAA0132089.1"/>
    <property type="molecule type" value="Genomic_DNA"/>
</dbReference>
<reference evidence="5 6" key="1">
    <citation type="submission" date="2019-11" db="EMBL/GenBank/DDBJ databases">
        <authorList>
            <person name="Holert J."/>
        </authorList>
    </citation>
    <scope>NUCLEOTIDE SEQUENCE [LARGE SCALE GENOMIC DNA]</scope>
    <source>
        <strain evidence="5">BC8_1</strain>
    </source>
</reference>
<feature type="domain" description="Alpha/beta-hydrolase N-terminal" evidence="4">
    <location>
        <begin position="50"/>
        <end position="257"/>
    </location>
</feature>
<dbReference type="InterPro" id="IPR027788">
    <property type="entry name" value="Alpha/beta-hydrolase_N_dom"/>
</dbReference>
<dbReference type="RefSeq" id="WP_159234276.1">
    <property type="nucleotide sequence ID" value="NZ_CACSIP010000045.1"/>
</dbReference>
<evidence type="ECO:0000259" key="4">
    <source>
        <dbReference type="Pfam" id="PF15420"/>
    </source>
</evidence>
<dbReference type="OrthoDB" id="4397445at2"/>
<name>A0A5S9R6A3_MYCVN</name>
<dbReference type="AlphaFoldDB" id="A0A5S9R6A3"/>
<feature type="transmembrane region" description="Helical" evidence="2">
    <location>
        <begin position="140"/>
        <end position="161"/>
    </location>
</feature>
<dbReference type="InterPro" id="IPR012037">
    <property type="entry name" value="Alpha/beta-hydrolase_fam"/>
</dbReference>
<dbReference type="Pfam" id="PF15420">
    <property type="entry name" value="Abhydrolase_9_N"/>
    <property type="match status" value="1"/>
</dbReference>
<dbReference type="Pfam" id="PF10081">
    <property type="entry name" value="Abhydrolase_9"/>
    <property type="match status" value="1"/>
</dbReference>
<feature type="transmembrane region" description="Helical" evidence="2">
    <location>
        <begin position="182"/>
        <end position="206"/>
    </location>
</feature>
<feature type="region of interest" description="Disordered" evidence="1">
    <location>
        <begin position="1"/>
        <end position="22"/>
    </location>
</feature>